<evidence type="ECO:0000313" key="3">
    <source>
        <dbReference type="Proteomes" id="UP000005010"/>
    </source>
</evidence>
<proteinExistence type="inferred from homology"/>
<keyword evidence="1" id="KW-0472">Membrane</keyword>
<dbReference type="PANTHER" id="PTHR33383">
    <property type="entry name" value="MEMBRANE PROTEIN INSERTION EFFICIENCY FACTOR-RELATED"/>
    <property type="match status" value="1"/>
</dbReference>
<gene>
    <name evidence="2" type="ordered locus">HCW_01690</name>
</gene>
<dbReference type="GO" id="GO:0005886">
    <property type="term" value="C:plasma membrane"/>
    <property type="evidence" value="ECO:0007669"/>
    <property type="project" value="UniProtKB-SubCell"/>
</dbReference>
<keyword evidence="1" id="KW-1003">Cell membrane</keyword>
<reference evidence="3" key="1">
    <citation type="submission" date="2012-04" db="EMBL/GenBank/DDBJ databases">
        <title>Complete genome sequence of Helicobacter cetorum strain MIT 00-7128.</title>
        <authorList>
            <person name="Kersulyte D."/>
            <person name="Berg D.E."/>
        </authorList>
    </citation>
    <scope>NUCLEOTIDE SEQUENCE [LARGE SCALE GENOMIC DNA]</scope>
    <source>
        <strain evidence="3">MIT 00-7128</strain>
    </source>
</reference>
<name>I0EL04_HELC0</name>
<dbReference type="HOGENOM" id="CLU_144811_4_0_7"/>
<evidence type="ECO:0000256" key="1">
    <source>
        <dbReference type="HAMAP-Rule" id="MF_00386"/>
    </source>
</evidence>
<keyword evidence="3" id="KW-1185">Reference proteome</keyword>
<comment type="subcellular location">
    <subcellularLocation>
        <location evidence="1">Cell inner membrane</location>
        <topology evidence="1">Peripheral membrane protein</topology>
        <orientation evidence="1">Cytoplasmic side</orientation>
    </subcellularLocation>
</comment>
<sequence length="116" mass="13484">MQNHRMSSLNTLLSLTIKGYQRLFSILKPPTCRFYPTCSHYALWLLRFENPFLAIGKILLRIFSCHPFCSGGIAYPIVSYWRRPSLLQSSSAHNKTISFWLIPTKNSHTAYYIIKV</sequence>
<keyword evidence="1" id="KW-0997">Cell inner membrane</keyword>
<protein>
    <recommendedName>
        <fullName evidence="1">Putative membrane protein insertion efficiency factor</fullName>
    </recommendedName>
</protein>
<organism evidence="2 3">
    <name type="scientific">Helicobacter cetorum (strain ATCC BAA-429 / MIT 00-7128)</name>
    <dbReference type="NCBI Taxonomy" id="182217"/>
    <lineage>
        <taxon>Bacteria</taxon>
        <taxon>Pseudomonadati</taxon>
        <taxon>Campylobacterota</taxon>
        <taxon>Epsilonproteobacteria</taxon>
        <taxon>Campylobacterales</taxon>
        <taxon>Helicobacteraceae</taxon>
        <taxon>Helicobacter</taxon>
    </lineage>
</organism>
<dbReference type="RefSeq" id="WP_014660496.1">
    <property type="nucleotide sequence ID" value="NC_017737.1"/>
</dbReference>
<evidence type="ECO:0000313" key="2">
    <source>
        <dbReference type="EMBL" id="AFI03623.1"/>
    </source>
</evidence>
<dbReference type="PANTHER" id="PTHR33383:SF1">
    <property type="entry name" value="MEMBRANE PROTEIN INSERTION EFFICIENCY FACTOR-RELATED"/>
    <property type="match status" value="1"/>
</dbReference>
<dbReference type="HAMAP" id="MF_00386">
    <property type="entry name" value="UPF0161_YidD"/>
    <property type="match status" value="1"/>
</dbReference>
<comment type="function">
    <text evidence="1">Could be involved in insertion of integral membrane proteins into the membrane.</text>
</comment>
<dbReference type="Pfam" id="PF01809">
    <property type="entry name" value="YidD"/>
    <property type="match status" value="1"/>
</dbReference>
<accession>I0EL04</accession>
<dbReference type="PATRIC" id="fig|182217.3.peg.352"/>
<dbReference type="STRING" id="182217.HCW_01690"/>
<dbReference type="SMART" id="SM01234">
    <property type="entry name" value="Haemolytic"/>
    <property type="match status" value="1"/>
</dbReference>
<dbReference type="NCBIfam" id="TIGR00278">
    <property type="entry name" value="membrane protein insertion efficiency factor YidD"/>
    <property type="match status" value="1"/>
</dbReference>
<dbReference type="InterPro" id="IPR002696">
    <property type="entry name" value="Membr_insert_effic_factor_YidD"/>
</dbReference>
<dbReference type="KEGG" id="hce:HCW_01690"/>
<comment type="similarity">
    <text evidence="1">Belongs to the UPF0161 family.</text>
</comment>
<dbReference type="EMBL" id="CP003479">
    <property type="protein sequence ID" value="AFI03623.1"/>
    <property type="molecule type" value="Genomic_DNA"/>
</dbReference>
<dbReference type="eggNOG" id="COG0759">
    <property type="taxonomic scope" value="Bacteria"/>
</dbReference>
<dbReference type="Proteomes" id="UP000005010">
    <property type="component" value="Chromosome"/>
</dbReference>
<dbReference type="AlphaFoldDB" id="I0EL04"/>